<evidence type="ECO:0000259" key="4">
    <source>
        <dbReference type="Pfam" id="PF00135"/>
    </source>
</evidence>
<reference evidence="5" key="1">
    <citation type="journal article" date="2021" name="Nat. Commun.">
        <title>Genetic determinants of endophytism in the Arabidopsis root mycobiome.</title>
        <authorList>
            <person name="Mesny F."/>
            <person name="Miyauchi S."/>
            <person name="Thiergart T."/>
            <person name="Pickel B."/>
            <person name="Atanasova L."/>
            <person name="Karlsson M."/>
            <person name="Huettel B."/>
            <person name="Barry K.W."/>
            <person name="Haridas S."/>
            <person name="Chen C."/>
            <person name="Bauer D."/>
            <person name="Andreopoulos W."/>
            <person name="Pangilinan J."/>
            <person name="LaButti K."/>
            <person name="Riley R."/>
            <person name="Lipzen A."/>
            <person name="Clum A."/>
            <person name="Drula E."/>
            <person name="Henrissat B."/>
            <person name="Kohler A."/>
            <person name="Grigoriev I.V."/>
            <person name="Martin F.M."/>
            <person name="Hacquard S."/>
        </authorList>
    </citation>
    <scope>NUCLEOTIDE SEQUENCE</scope>
    <source>
        <strain evidence="5">MPI-CAGE-AT-0021</strain>
    </source>
</reference>
<dbReference type="Pfam" id="PF00135">
    <property type="entry name" value="COesterase"/>
    <property type="match status" value="1"/>
</dbReference>
<protein>
    <recommendedName>
        <fullName evidence="3">Carboxylic ester hydrolase</fullName>
        <ecNumber evidence="3">3.1.1.-</ecNumber>
    </recommendedName>
</protein>
<evidence type="ECO:0000313" key="6">
    <source>
        <dbReference type="Proteomes" id="UP000717696"/>
    </source>
</evidence>
<dbReference type="EMBL" id="JAGMUU010000031">
    <property type="protein sequence ID" value="KAH7118613.1"/>
    <property type="molecule type" value="Genomic_DNA"/>
</dbReference>
<dbReference type="GO" id="GO:0016787">
    <property type="term" value="F:hydrolase activity"/>
    <property type="evidence" value="ECO:0007669"/>
    <property type="project" value="UniProtKB-KW"/>
</dbReference>
<organism evidence="5 6">
    <name type="scientific">Dactylonectria estremocensis</name>
    <dbReference type="NCBI Taxonomy" id="1079267"/>
    <lineage>
        <taxon>Eukaryota</taxon>
        <taxon>Fungi</taxon>
        <taxon>Dikarya</taxon>
        <taxon>Ascomycota</taxon>
        <taxon>Pezizomycotina</taxon>
        <taxon>Sordariomycetes</taxon>
        <taxon>Hypocreomycetidae</taxon>
        <taxon>Hypocreales</taxon>
        <taxon>Nectriaceae</taxon>
        <taxon>Dactylonectria</taxon>
    </lineage>
</organism>
<name>A0A9P9DGA1_9HYPO</name>
<dbReference type="InterPro" id="IPR019826">
    <property type="entry name" value="Carboxylesterase_B_AS"/>
</dbReference>
<evidence type="ECO:0000256" key="3">
    <source>
        <dbReference type="RuleBase" id="RU361235"/>
    </source>
</evidence>
<dbReference type="AlphaFoldDB" id="A0A9P9DGA1"/>
<dbReference type="InterPro" id="IPR029058">
    <property type="entry name" value="AB_hydrolase_fold"/>
</dbReference>
<accession>A0A9P9DGA1</accession>
<dbReference type="PANTHER" id="PTHR43142">
    <property type="entry name" value="CARBOXYLIC ESTER HYDROLASE"/>
    <property type="match status" value="1"/>
</dbReference>
<evidence type="ECO:0000313" key="5">
    <source>
        <dbReference type="EMBL" id="KAH7118613.1"/>
    </source>
</evidence>
<dbReference type="InterPro" id="IPR002018">
    <property type="entry name" value="CarbesteraseB"/>
</dbReference>
<dbReference type="EC" id="3.1.1.-" evidence="3"/>
<dbReference type="PROSITE" id="PS00122">
    <property type="entry name" value="CARBOXYLESTERASE_B_1"/>
    <property type="match status" value="1"/>
</dbReference>
<keyword evidence="6" id="KW-1185">Reference proteome</keyword>
<evidence type="ECO:0000256" key="1">
    <source>
        <dbReference type="ARBA" id="ARBA00005964"/>
    </source>
</evidence>
<dbReference type="OrthoDB" id="3200163at2759"/>
<dbReference type="Gene3D" id="3.40.50.1820">
    <property type="entry name" value="alpha/beta hydrolase"/>
    <property type="match status" value="1"/>
</dbReference>
<proteinExistence type="inferred from homology"/>
<evidence type="ECO:0000256" key="2">
    <source>
        <dbReference type="ARBA" id="ARBA00022801"/>
    </source>
</evidence>
<sequence>MSSSVTSPAELSHPIIGPVRGRRVGNVLQFLGVKYASLDHWLGNPRLCTYDGSGIDAQRHGPQAISDPSGVDQEMAAIQKTLPKPDFPGMSATDCLSLNISIPEEAHHSATLPVFVYIHGGGFTVGSNWWPQYDMGRIVQLSTELGQPIVAININYRLGAAGFLVSEELNQAGYETNRGLRDQQVALQWINMHIRGFGGDPERVTVCGESAGGLSVTRLLYADEALISRVVVLGGAPPLISPLSRSVAEANYEAVVEALGYGDLSSTERIKALQRTSIADLQRNLNPGLPFLPVLDEALVPYNETFSFMQSKDYLFKAKSCEAAMIVFSPLDASIFAFMGLFSERQAIASAFTDWVYSSLHDHGGVAARLLQCYGITPDLDDQAALLCLLQFGSDIGHQAAARALAASFPGDAFVMEFAEPNPWEGPFKGYTTHILDIAFLLQNFNDSLDETQRTAAKQFAKDVIGFSHGQKPWEPFSATRGVSKLKGGRQQYLDGEEAVTGRFKELLDIGHVLGLDTLLGLWVGFLFGG</sequence>
<dbReference type="Proteomes" id="UP000717696">
    <property type="component" value="Unassembled WGS sequence"/>
</dbReference>
<dbReference type="PANTHER" id="PTHR43142:SF11">
    <property type="entry name" value="CARBOXYLIC ESTER HYDROLASE"/>
    <property type="match status" value="1"/>
</dbReference>
<dbReference type="SUPFAM" id="SSF53474">
    <property type="entry name" value="alpha/beta-Hydrolases"/>
    <property type="match status" value="1"/>
</dbReference>
<keyword evidence="2 3" id="KW-0378">Hydrolase</keyword>
<comment type="similarity">
    <text evidence="1 3">Belongs to the type-B carboxylesterase/lipase family.</text>
</comment>
<gene>
    <name evidence="5" type="ORF">B0J13DRAFT_629735</name>
</gene>
<comment type="caution">
    <text evidence="5">The sequence shown here is derived from an EMBL/GenBank/DDBJ whole genome shotgun (WGS) entry which is preliminary data.</text>
</comment>
<feature type="domain" description="Carboxylesterase type B" evidence="4">
    <location>
        <begin position="17"/>
        <end position="447"/>
    </location>
</feature>